<keyword evidence="3" id="KW-1185">Reference proteome</keyword>
<dbReference type="Pfam" id="PF09994">
    <property type="entry name" value="T6SS_Tle1-like_cat"/>
    <property type="match status" value="1"/>
</dbReference>
<dbReference type="InterPro" id="IPR018712">
    <property type="entry name" value="Tle1-like_cat"/>
</dbReference>
<name>A0A163C503_DIDRA</name>
<protein>
    <recommendedName>
        <fullName evidence="1">T6SS Phospholipase effector Tle1-like catalytic domain-containing protein</fullName>
    </recommendedName>
</protein>
<feature type="domain" description="T6SS Phospholipase effector Tle1-like catalytic" evidence="1">
    <location>
        <begin position="15"/>
        <end position="307"/>
    </location>
</feature>
<gene>
    <name evidence="2" type="ORF">ST47_g6641</name>
</gene>
<evidence type="ECO:0000313" key="2">
    <source>
        <dbReference type="EMBL" id="KZM22211.1"/>
    </source>
</evidence>
<sequence length="573" mass="65117">MSNNDVAAADKPWGRRLVVCCDGTWQSSVTDKENVPSNVTKLCRVLDRFGTDRKNPNKKWHQIVYYDSGIGTGNLSGTESTRQGGTGAGLAENVIEAYNFIALNYEEGDEICCFGFSRGAYTARAVAGLVTDIGVIQPLEMQFFPQVYRAYMNNHDGRTRFKDSDPWKRLVGELPTAKGEPVIKFKPNDESREIKVIGVWDTVGSLGVPDIGPFNNGNLRAKFGFHNVKLSGHVKHAYHALALDERRAAFRPTLWYIDPKSVPKPELKQVWFPGVHINCGGGSDDGFSKMEGDMENISVATFTWMLQCIAPHLDIKQQAFDDYMNQYTSWLTKVRYNCTYHHPQTEGWSEWLWKKVPDVPLISIGESIDPLAAPKRDPEHQHTTFDFGWGVGPIIDSFNKLYLANGTYPRQPGHEMMEVNGAWVPIRGIQGDEQHPPTGFETNEYIHPLVHYRRTVRRARSSPEWDQWTYHGTAHPLANWTRSRRVDDDGRSRYWWHKTGEDDAQDARWLPEWAILPHGTAERNLERSWYEAAQAMGRRLSTAQAARDRGQEEYLSVLDREMGFKSGAKPQNA</sequence>
<evidence type="ECO:0000259" key="1">
    <source>
        <dbReference type="Pfam" id="PF09994"/>
    </source>
</evidence>
<organism evidence="2 3">
    <name type="scientific">Didymella rabiei</name>
    <name type="common">Chickpea ascochyta blight fungus</name>
    <name type="synonym">Mycosphaerella rabiei</name>
    <dbReference type="NCBI Taxonomy" id="5454"/>
    <lineage>
        <taxon>Eukaryota</taxon>
        <taxon>Fungi</taxon>
        <taxon>Dikarya</taxon>
        <taxon>Ascomycota</taxon>
        <taxon>Pezizomycotina</taxon>
        <taxon>Dothideomycetes</taxon>
        <taxon>Pleosporomycetidae</taxon>
        <taxon>Pleosporales</taxon>
        <taxon>Pleosporineae</taxon>
        <taxon>Didymellaceae</taxon>
        <taxon>Ascochyta</taxon>
    </lineage>
</organism>
<reference evidence="2 3" key="1">
    <citation type="journal article" date="2016" name="Sci. Rep.">
        <title>Draft genome sequencing and secretome analysis of fungal phytopathogen Ascochyta rabiei provides insight into the necrotrophic effector repertoire.</title>
        <authorList>
            <person name="Verma S."/>
            <person name="Gazara R.K."/>
            <person name="Nizam S."/>
            <person name="Parween S."/>
            <person name="Chattopadhyay D."/>
            <person name="Verma P.K."/>
        </authorList>
    </citation>
    <scope>NUCLEOTIDE SEQUENCE [LARGE SCALE GENOMIC DNA]</scope>
    <source>
        <strain evidence="2 3">ArDII</strain>
    </source>
</reference>
<dbReference type="PANTHER" id="PTHR33840">
    <property type="match status" value="1"/>
</dbReference>
<proteinExistence type="predicted"/>
<dbReference type="Proteomes" id="UP000076837">
    <property type="component" value="Unassembled WGS sequence"/>
</dbReference>
<dbReference type="AlphaFoldDB" id="A0A163C503"/>
<dbReference type="OrthoDB" id="3057168at2759"/>
<dbReference type="PANTHER" id="PTHR33840:SF16">
    <property type="entry name" value="DUF2235 DOMAIN-CONTAINING PROTEIN"/>
    <property type="match status" value="1"/>
</dbReference>
<comment type="caution">
    <text evidence="2">The sequence shown here is derived from an EMBL/GenBank/DDBJ whole genome shotgun (WGS) entry which is preliminary data.</text>
</comment>
<dbReference type="STRING" id="5454.A0A163C503"/>
<evidence type="ECO:0000313" key="3">
    <source>
        <dbReference type="Proteomes" id="UP000076837"/>
    </source>
</evidence>
<accession>A0A163C503</accession>
<dbReference type="EMBL" id="JYNV01000223">
    <property type="protein sequence ID" value="KZM22211.1"/>
    <property type="molecule type" value="Genomic_DNA"/>
</dbReference>